<evidence type="ECO:0000313" key="1">
    <source>
        <dbReference type="EMBL" id="MCU6696971.1"/>
    </source>
</evidence>
<accession>A0ABT2RXB7</accession>
<dbReference type="EMBL" id="JAOQKC010000010">
    <property type="protein sequence ID" value="MCU6696971.1"/>
    <property type="molecule type" value="Genomic_DNA"/>
</dbReference>
<reference evidence="1 2" key="1">
    <citation type="journal article" date="2021" name="ISME Commun">
        <title>Automated analysis of genomic sequences facilitates high-throughput and comprehensive description of bacteria.</title>
        <authorList>
            <person name="Hitch T.C.A."/>
        </authorList>
    </citation>
    <scope>NUCLEOTIDE SEQUENCE [LARGE SCALE GENOMIC DNA]</scope>
    <source>
        <strain evidence="1 2">Sanger_04</strain>
    </source>
</reference>
<keyword evidence="2" id="KW-1185">Reference proteome</keyword>
<dbReference type="Proteomes" id="UP001652461">
    <property type="component" value="Unassembled WGS sequence"/>
</dbReference>
<dbReference type="RefSeq" id="WP_158363451.1">
    <property type="nucleotide sequence ID" value="NZ_JAOQKC010000010.1"/>
</dbReference>
<protein>
    <submittedName>
        <fullName evidence="1">Uncharacterized protein</fullName>
    </submittedName>
</protein>
<sequence length="315" mass="36855">MNTKQMRESIVMAKELDVAGEFVYAALEKINKIDTYEEVSDIFFILYHLSVGIERLQKILLVVLNDVELDKIQDFLENIKIHSHKKLHNQISNHIEISFSSAQNALLAVLAEFYTVERYGRFDFFAYNYNDEKLLTNYIKKYCPDVPETYNPGHPVLINTDDIKDFLGKTIGRLCQKYYNVIKDIAPSKGIFAYELRPDSAAERIFVWDDERCSYQKIMKKEKRAIKELLIYLRNQDYGNKLLEHIGTITPLPFDSDAIQGYVADLCNKTVSIDLINEVDFMHKELGKERFERELQVDLIGDRYVSLDFDEDEWT</sequence>
<name>A0ABT2RXB7_9FIRM</name>
<organism evidence="1 2">
    <name type="scientific">Laedolimicola ammoniilytica</name>
    <dbReference type="NCBI Taxonomy" id="2981771"/>
    <lineage>
        <taxon>Bacteria</taxon>
        <taxon>Bacillati</taxon>
        <taxon>Bacillota</taxon>
        <taxon>Clostridia</taxon>
        <taxon>Lachnospirales</taxon>
        <taxon>Lachnospiraceae</taxon>
        <taxon>Laedolimicola</taxon>
    </lineage>
</organism>
<gene>
    <name evidence="1" type="ORF">OCV63_08690</name>
</gene>
<evidence type="ECO:0000313" key="2">
    <source>
        <dbReference type="Proteomes" id="UP001652461"/>
    </source>
</evidence>
<comment type="caution">
    <text evidence="1">The sequence shown here is derived from an EMBL/GenBank/DDBJ whole genome shotgun (WGS) entry which is preliminary data.</text>
</comment>
<proteinExistence type="predicted"/>